<keyword evidence="1" id="KW-1133">Transmembrane helix</keyword>
<keyword evidence="1" id="KW-0812">Transmembrane</keyword>
<proteinExistence type="predicted"/>
<dbReference type="RefSeq" id="WP_097231325.1">
    <property type="nucleotide sequence ID" value="NZ_OCNE01000007.1"/>
</dbReference>
<evidence type="ECO:0000313" key="2">
    <source>
        <dbReference type="EMBL" id="SOD62735.1"/>
    </source>
</evidence>
<sequence length="60" mass="6615">MSRGAKVAIGALGAGVILWWLTSFWIALLVMVGIPVGAYFLLDSSQRTRLRRVGRKELGR</sequence>
<protein>
    <submittedName>
        <fullName evidence="2">Uncharacterized protein</fullName>
    </submittedName>
</protein>
<feature type="transmembrane region" description="Helical" evidence="1">
    <location>
        <begin position="17"/>
        <end position="42"/>
    </location>
</feature>
<gene>
    <name evidence="2" type="ORF">SAMN06297387_107109</name>
</gene>
<organism evidence="2 3">
    <name type="scientific">Streptomyces zhaozhouensis</name>
    <dbReference type="NCBI Taxonomy" id="1300267"/>
    <lineage>
        <taxon>Bacteria</taxon>
        <taxon>Bacillati</taxon>
        <taxon>Actinomycetota</taxon>
        <taxon>Actinomycetes</taxon>
        <taxon>Kitasatosporales</taxon>
        <taxon>Streptomycetaceae</taxon>
        <taxon>Streptomyces</taxon>
    </lineage>
</organism>
<name>A0A286DVN4_9ACTN</name>
<keyword evidence="3" id="KW-1185">Reference proteome</keyword>
<reference evidence="2 3" key="1">
    <citation type="submission" date="2017-09" db="EMBL/GenBank/DDBJ databases">
        <authorList>
            <person name="Ehlers B."/>
            <person name="Leendertz F.H."/>
        </authorList>
    </citation>
    <scope>NUCLEOTIDE SEQUENCE [LARGE SCALE GENOMIC DNA]</scope>
    <source>
        <strain evidence="2 3">CGMCC 4.7095</strain>
    </source>
</reference>
<dbReference type="OrthoDB" id="3543503at2"/>
<accession>A0A286DVN4</accession>
<evidence type="ECO:0000313" key="3">
    <source>
        <dbReference type="Proteomes" id="UP000219072"/>
    </source>
</evidence>
<evidence type="ECO:0000256" key="1">
    <source>
        <dbReference type="SAM" id="Phobius"/>
    </source>
</evidence>
<dbReference type="AlphaFoldDB" id="A0A286DVN4"/>
<keyword evidence="1" id="KW-0472">Membrane</keyword>
<dbReference type="EMBL" id="OCNE01000007">
    <property type="protein sequence ID" value="SOD62735.1"/>
    <property type="molecule type" value="Genomic_DNA"/>
</dbReference>
<dbReference type="Proteomes" id="UP000219072">
    <property type="component" value="Unassembled WGS sequence"/>
</dbReference>